<dbReference type="RefSeq" id="WP_176968990.1">
    <property type="nucleotide sequence ID" value="NZ_FNON01000011.1"/>
</dbReference>
<sequence length="230" mass="24554">MTTPYSTTTAPARFLLLGDSHAGPIGRAARAAGIPFQGGPIGAAREFTDGFFEAGERDVVFHKPEADGYYRGFLGEMGKDGLADVGIPLVTTFGFAAHFVATKENWRLYRSGDGFPPGFLGGPLFDAIVTATVRGALAFHRHALDLGVRVCTVMPPQRVPAQSDPAVFLAAQETVRRAITALGAEVVDPRARITDATGYQRAELCEADDEIHGNLAWGRIVLTELLDLGL</sequence>
<dbReference type="Proteomes" id="UP000199515">
    <property type="component" value="Unassembled WGS sequence"/>
</dbReference>
<evidence type="ECO:0000313" key="1">
    <source>
        <dbReference type="EMBL" id="SDZ27483.1"/>
    </source>
</evidence>
<name>A0A1H3RPD0_9PSEU</name>
<keyword evidence="2" id="KW-1185">Reference proteome</keyword>
<evidence type="ECO:0008006" key="3">
    <source>
        <dbReference type="Google" id="ProtNLM"/>
    </source>
</evidence>
<protein>
    <recommendedName>
        <fullName evidence="3">GDSL-like Lipase/Acylhydrolase family protein</fullName>
    </recommendedName>
</protein>
<dbReference type="EMBL" id="FNON01000011">
    <property type="protein sequence ID" value="SDZ27483.1"/>
    <property type="molecule type" value="Genomic_DNA"/>
</dbReference>
<reference evidence="1 2" key="1">
    <citation type="submission" date="2016-10" db="EMBL/GenBank/DDBJ databases">
        <authorList>
            <person name="de Groot N.N."/>
        </authorList>
    </citation>
    <scope>NUCLEOTIDE SEQUENCE [LARGE SCALE GENOMIC DNA]</scope>
    <source>
        <strain evidence="1 2">CPCC 202699</strain>
    </source>
</reference>
<dbReference type="STRING" id="589385.SAMN05421504_111238"/>
<gene>
    <name evidence="1" type="ORF">SAMN05421504_111238</name>
</gene>
<evidence type="ECO:0000313" key="2">
    <source>
        <dbReference type="Proteomes" id="UP000199515"/>
    </source>
</evidence>
<proteinExistence type="predicted"/>
<dbReference type="AlphaFoldDB" id="A0A1H3RPD0"/>
<organism evidence="1 2">
    <name type="scientific">Amycolatopsis xylanica</name>
    <dbReference type="NCBI Taxonomy" id="589385"/>
    <lineage>
        <taxon>Bacteria</taxon>
        <taxon>Bacillati</taxon>
        <taxon>Actinomycetota</taxon>
        <taxon>Actinomycetes</taxon>
        <taxon>Pseudonocardiales</taxon>
        <taxon>Pseudonocardiaceae</taxon>
        <taxon>Amycolatopsis</taxon>
    </lineage>
</organism>
<accession>A0A1H3RPD0</accession>